<dbReference type="InterPro" id="IPR008354">
    <property type="entry name" value="Glc-Fru_OxRdtase_bac"/>
</dbReference>
<dbReference type="Pfam" id="PF01408">
    <property type="entry name" value="GFO_IDH_MocA"/>
    <property type="match status" value="1"/>
</dbReference>
<sequence length="374" mass="40990">MKAKRVTGGKVRYGIVAGGSISQGQFMPGVRNTKNSELTVLVTGDPEKADVLKEEFGLKNTYHYDDFDKLLTADEVDALYVATPNHLHTPYVVPALKAGIHVLLEKPMAVREEDCRAMIAAAQESGAKLMVAYRLHFEPATVAAVEQVRAGDVGDVRAFTSTFSQFLRPDNHRAKNGFDDGPVYDMGVYPINACRQFFGAEPIEVRAVASRNPEAGLGDLDDTVSVTLRFPNDGQAVFIASYGMHEFEHYSVVGSKGSLSVQPAYSYGHGLAYDVTIGDEKEHKSYPETDQFGGEAEYFSNCILNDLDPEPDGEEGWCDVRIVEAIRRALETGQPQTLEPYTRKGRIEPSQVMGLPPAQKFEMVNASDPSKNGD</sequence>
<accession>A0ABT6FEL2</accession>
<dbReference type="Gene3D" id="3.40.50.720">
    <property type="entry name" value="NAD(P)-binding Rossmann-like Domain"/>
    <property type="match status" value="1"/>
</dbReference>
<organism evidence="6 7">
    <name type="scientific">Paludisphaera mucosa</name>
    <dbReference type="NCBI Taxonomy" id="3030827"/>
    <lineage>
        <taxon>Bacteria</taxon>
        <taxon>Pseudomonadati</taxon>
        <taxon>Planctomycetota</taxon>
        <taxon>Planctomycetia</taxon>
        <taxon>Isosphaerales</taxon>
        <taxon>Isosphaeraceae</taxon>
        <taxon>Paludisphaera</taxon>
    </lineage>
</organism>
<evidence type="ECO:0000313" key="6">
    <source>
        <dbReference type="EMBL" id="MDG3006018.1"/>
    </source>
</evidence>
<keyword evidence="7" id="KW-1185">Reference proteome</keyword>
<dbReference type="PANTHER" id="PTHR22604">
    <property type="entry name" value="OXIDOREDUCTASES"/>
    <property type="match status" value="1"/>
</dbReference>
<dbReference type="SUPFAM" id="SSF51735">
    <property type="entry name" value="NAD(P)-binding Rossmann-fold domains"/>
    <property type="match status" value="1"/>
</dbReference>
<evidence type="ECO:0000256" key="3">
    <source>
        <dbReference type="SAM" id="MobiDB-lite"/>
    </source>
</evidence>
<dbReference type="RefSeq" id="WP_277862324.1">
    <property type="nucleotide sequence ID" value="NZ_JARRAG010000002.1"/>
</dbReference>
<dbReference type="Pfam" id="PF22725">
    <property type="entry name" value="GFO_IDH_MocA_C3"/>
    <property type="match status" value="1"/>
</dbReference>
<dbReference type="PANTHER" id="PTHR22604:SF105">
    <property type="entry name" value="TRANS-1,2-DIHYDROBENZENE-1,2-DIOL DEHYDROGENASE"/>
    <property type="match status" value="1"/>
</dbReference>
<comment type="caution">
    <text evidence="6">The sequence shown here is derived from an EMBL/GenBank/DDBJ whole genome shotgun (WGS) entry which is preliminary data.</text>
</comment>
<name>A0ABT6FEL2_9BACT</name>
<evidence type="ECO:0000256" key="2">
    <source>
        <dbReference type="ARBA" id="ARBA00023002"/>
    </source>
</evidence>
<dbReference type="InterPro" id="IPR050984">
    <property type="entry name" value="Gfo/Idh/MocA_domain"/>
</dbReference>
<feature type="domain" description="Gfo/Idh/MocA-like oxidoreductase N-terminal" evidence="4">
    <location>
        <begin position="12"/>
        <end position="133"/>
    </location>
</feature>
<gene>
    <name evidence="6" type="ORF">PZE19_19770</name>
</gene>
<evidence type="ECO:0000259" key="5">
    <source>
        <dbReference type="Pfam" id="PF22725"/>
    </source>
</evidence>
<feature type="region of interest" description="Disordered" evidence="3">
    <location>
        <begin position="346"/>
        <end position="374"/>
    </location>
</feature>
<dbReference type="SUPFAM" id="SSF55347">
    <property type="entry name" value="Glyceraldehyde-3-phosphate dehydrogenase-like, C-terminal domain"/>
    <property type="match status" value="1"/>
</dbReference>
<evidence type="ECO:0000313" key="7">
    <source>
        <dbReference type="Proteomes" id="UP001216907"/>
    </source>
</evidence>
<dbReference type="InterPro" id="IPR036291">
    <property type="entry name" value="NAD(P)-bd_dom_sf"/>
</dbReference>
<evidence type="ECO:0000256" key="1">
    <source>
        <dbReference type="ARBA" id="ARBA00010928"/>
    </source>
</evidence>
<evidence type="ECO:0000259" key="4">
    <source>
        <dbReference type="Pfam" id="PF01408"/>
    </source>
</evidence>
<dbReference type="InterPro" id="IPR055170">
    <property type="entry name" value="GFO_IDH_MocA-like_dom"/>
</dbReference>
<dbReference type="InterPro" id="IPR000683">
    <property type="entry name" value="Gfo/Idh/MocA-like_OxRdtase_N"/>
</dbReference>
<comment type="similarity">
    <text evidence="1">Belongs to the Gfo/Idh/MocA family.</text>
</comment>
<reference evidence="6 7" key="1">
    <citation type="submission" date="2023-03" db="EMBL/GenBank/DDBJ databases">
        <title>Paludisphaera mucosa sp. nov. a novel planctomycete from northern fen.</title>
        <authorList>
            <person name="Ivanova A."/>
        </authorList>
    </citation>
    <scope>NUCLEOTIDE SEQUENCE [LARGE SCALE GENOMIC DNA]</scope>
    <source>
        <strain evidence="6 7">Pla2</strain>
    </source>
</reference>
<dbReference type="EMBL" id="JARRAG010000002">
    <property type="protein sequence ID" value="MDG3006018.1"/>
    <property type="molecule type" value="Genomic_DNA"/>
</dbReference>
<dbReference type="Gene3D" id="3.30.360.10">
    <property type="entry name" value="Dihydrodipicolinate Reductase, domain 2"/>
    <property type="match status" value="1"/>
</dbReference>
<dbReference type="Proteomes" id="UP001216907">
    <property type="component" value="Unassembled WGS sequence"/>
</dbReference>
<feature type="domain" description="GFO/IDH/MocA-like oxidoreductase" evidence="5">
    <location>
        <begin position="143"/>
        <end position="259"/>
    </location>
</feature>
<protein>
    <submittedName>
        <fullName evidence="6">Gfo/Idh/MocA family oxidoreductase</fullName>
    </submittedName>
</protein>
<dbReference type="PRINTS" id="PR01775">
    <property type="entry name" value="GLFROXRDTASE"/>
</dbReference>
<proteinExistence type="inferred from homology"/>
<keyword evidence="2" id="KW-0560">Oxidoreductase</keyword>